<protein>
    <submittedName>
        <fullName evidence="2">PepSY domain-containing protein</fullName>
    </submittedName>
</protein>
<keyword evidence="1" id="KW-0472">Membrane</keyword>
<evidence type="ECO:0000256" key="1">
    <source>
        <dbReference type="SAM" id="Phobius"/>
    </source>
</evidence>
<evidence type="ECO:0000313" key="3">
    <source>
        <dbReference type="Proteomes" id="UP001149821"/>
    </source>
</evidence>
<proteinExistence type="predicted"/>
<comment type="caution">
    <text evidence="2">The sequence shown here is derived from an EMBL/GenBank/DDBJ whole genome shotgun (WGS) entry which is preliminary data.</text>
</comment>
<dbReference type="PANTHER" id="PTHR34219">
    <property type="entry name" value="IRON-REGULATED INNER MEMBRANE PROTEIN-RELATED"/>
    <property type="match status" value="1"/>
</dbReference>
<feature type="transmembrane region" description="Helical" evidence="1">
    <location>
        <begin position="97"/>
        <end position="130"/>
    </location>
</feature>
<keyword evidence="3" id="KW-1185">Reference proteome</keyword>
<keyword evidence="1" id="KW-0812">Transmembrane</keyword>
<name>A0ABT5QKE1_9GAMM</name>
<dbReference type="PANTHER" id="PTHR34219:SF1">
    <property type="entry name" value="PEPSY DOMAIN-CONTAINING PROTEIN"/>
    <property type="match status" value="1"/>
</dbReference>
<dbReference type="InterPro" id="IPR005625">
    <property type="entry name" value="PepSY-ass_TM"/>
</dbReference>
<sequence length="142" mass="15248">MSGDISNPTQDRTMHVDQYSGDELADIGFADYNLLAKSMAAGIALHKGGVSVVNKILNVVFCVVFMVISFIGGIMWWKRRPRGAGRLAAPPSPEGSGFWVVGFITLATICVLFPLAGASVIAIVGIDWLVFRKVPAIKQVIN</sequence>
<keyword evidence="1" id="KW-1133">Transmembrane helix</keyword>
<reference evidence="2" key="1">
    <citation type="submission" date="2021-12" db="EMBL/GenBank/DDBJ databases">
        <title>Enterovibrio ZSDZ35 sp. nov. and Enterovibrio ZSDZ42 sp. nov., isolated from coastal seawater in Qingdao.</title>
        <authorList>
            <person name="Zhang P."/>
        </authorList>
    </citation>
    <scope>NUCLEOTIDE SEQUENCE</scope>
    <source>
        <strain evidence="2">ZSDZ35</strain>
    </source>
</reference>
<dbReference type="RefSeq" id="WP_274141891.1">
    <property type="nucleotide sequence ID" value="NZ_JAJUBB010000005.1"/>
</dbReference>
<feature type="transmembrane region" description="Helical" evidence="1">
    <location>
        <begin position="56"/>
        <end position="77"/>
    </location>
</feature>
<dbReference type="EMBL" id="JAJUBB010000005">
    <property type="protein sequence ID" value="MDD1781449.1"/>
    <property type="molecule type" value="Genomic_DNA"/>
</dbReference>
<accession>A0ABT5QKE1</accession>
<organism evidence="2 3">
    <name type="scientific">Enterovibrio qingdaonensis</name>
    <dbReference type="NCBI Taxonomy" id="2899818"/>
    <lineage>
        <taxon>Bacteria</taxon>
        <taxon>Pseudomonadati</taxon>
        <taxon>Pseudomonadota</taxon>
        <taxon>Gammaproteobacteria</taxon>
        <taxon>Vibrionales</taxon>
        <taxon>Vibrionaceae</taxon>
        <taxon>Enterovibrio</taxon>
    </lineage>
</organism>
<gene>
    <name evidence="2" type="ORF">LRP49_09580</name>
</gene>
<evidence type="ECO:0000313" key="2">
    <source>
        <dbReference type="EMBL" id="MDD1781449.1"/>
    </source>
</evidence>
<dbReference type="Proteomes" id="UP001149821">
    <property type="component" value="Unassembled WGS sequence"/>
</dbReference>